<sequence>MSAWGIEMGQSYSQYDPNHNLNLYGLSIPWSVIDNNSTWKAAINNQPIELKWSETGEDSGGYQLVDVYSDMSEKNSGVNHVYLFVIKSGNPMVLYTAQNQGNTNNYLHLKETENNELKNAFARIVG</sequence>
<evidence type="ECO:0000313" key="3">
    <source>
        <dbReference type="Proteomes" id="UP000218744"/>
    </source>
</evidence>
<organism evidence="2 3">
    <name type="scientific">Lactococcus lactis subsp. hordniae</name>
    <dbReference type="NCBI Taxonomy" id="203404"/>
    <lineage>
        <taxon>Bacteria</taxon>
        <taxon>Bacillati</taxon>
        <taxon>Bacillota</taxon>
        <taxon>Bacilli</taxon>
        <taxon>Lactobacillales</taxon>
        <taxon>Streptococcaceae</taxon>
        <taxon>Lactococcus</taxon>
    </lineage>
</organism>
<evidence type="ECO:0000259" key="1">
    <source>
        <dbReference type="Pfam" id="PF15983"/>
    </source>
</evidence>
<feature type="domain" description="DUF4767" evidence="1">
    <location>
        <begin position="1"/>
        <end position="125"/>
    </location>
</feature>
<dbReference type="EMBL" id="JXKA01000020">
    <property type="protein sequence ID" value="PCS11131.1"/>
    <property type="molecule type" value="Genomic_DNA"/>
</dbReference>
<proteinExistence type="predicted"/>
<gene>
    <name evidence="2" type="ORF">RU90_GL001037</name>
</gene>
<evidence type="ECO:0000313" key="2">
    <source>
        <dbReference type="EMBL" id="PCS11131.1"/>
    </source>
</evidence>
<reference evidence="2 3" key="1">
    <citation type="submission" date="2014-12" db="EMBL/GenBank/DDBJ databases">
        <title>Draft genome sequences of 10 type strains of Lactococcus.</title>
        <authorList>
            <person name="Sun Z."/>
            <person name="Zhong Z."/>
            <person name="Liu W."/>
            <person name="Zhang W."/>
            <person name="Zhang H."/>
        </authorList>
    </citation>
    <scope>NUCLEOTIDE SEQUENCE [LARGE SCALE GENOMIC DNA]</scope>
    <source>
        <strain evidence="2 3">DSM 20450</strain>
    </source>
</reference>
<protein>
    <recommendedName>
        <fullName evidence="1">DUF4767 domain-containing protein</fullName>
    </recommendedName>
</protein>
<accession>A0A2A5SCH9</accession>
<dbReference type="AlphaFoldDB" id="A0A2A5SCH9"/>
<name>A0A2A5SCH9_LACLH</name>
<dbReference type="Pfam" id="PF15983">
    <property type="entry name" value="DUF4767"/>
    <property type="match status" value="1"/>
</dbReference>
<dbReference type="InterPro" id="IPR031927">
    <property type="entry name" value="DUF4767"/>
</dbReference>
<dbReference type="Proteomes" id="UP000218744">
    <property type="component" value="Unassembled WGS sequence"/>
</dbReference>
<comment type="caution">
    <text evidence="2">The sequence shown here is derived from an EMBL/GenBank/DDBJ whole genome shotgun (WGS) entry which is preliminary data.</text>
</comment>